<dbReference type="GO" id="GO:0055052">
    <property type="term" value="C:ATP-binding cassette (ABC) transporter complex, substrate-binding subunit-containing"/>
    <property type="evidence" value="ECO:0007669"/>
    <property type="project" value="TreeGrafter"/>
</dbReference>
<reference evidence="6" key="1">
    <citation type="submission" date="2017-02" db="EMBL/GenBank/DDBJ databases">
        <authorList>
            <person name="Varghese N."/>
            <person name="Submissions S."/>
        </authorList>
    </citation>
    <scope>NUCLEOTIDE SEQUENCE [LARGE SCALE GENOMIC DNA]</scope>
    <source>
        <strain evidence="6">DSM 15739</strain>
    </source>
</reference>
<evidence type="ECO:0000313" key="6">
    <source>
        <dbReference type="Proteomes" id="UP000189941"/>
    </source>
</evidence>
<dbReference type="PANTHER" id="PTHR30061:SF50">
    <property type="entry name" value="MALTOSE_MALTODEXTRIN-BINDING PERIPLASMIC PROTEIN"/>
    <property type="match status" value="1"/>
</dbReference>
<dbReference type="GO" id="GO:1901982">
    <property type="term" value="F:maltose binding"/>
    <property type="evidence" value="ECO:0007669"/>
    <property type="project" value="TreeGrafter"/>
</dbReference>
<dbReference type="Pfam" id="PF13416">
    <property type="entry name" value="SBP_bac_8"/>
    <property type="match status" value="1"/>
</dbReference>
<evidence type="ECO:0000256" key="2">
    <source>
        <dbReference type="ARBA" id="ARBA00022448"/>
    </source>
</evidence>
<keyword evidence="6" id="KW-1185">Reference proteome</keyword>
<keyword evidence="3 4" id="KW-0732">Signal</keyword>
<feature type="signal peptide" evidence="4">
    <location>
        <begin position="1"/>
        <end position="18"/>
    </location>
</feature>
<dbReference type="SUPFAM" id="SSF53850">
    <property type="entry name" value="Periplasmic binding protein-like II"/>
    <property type="match status" value="1"/>
</dbReference>
<organism evidence="5 6">
    <name type="scientific">Globicatella sulfidifaciens DSM 15739</name>
    <dbReference type="NCBI Taxonomy" id="1121925"/>
    <lineage>
        <taxon>Bacteria</taxon>
        <taxon>Bacillati</taxon>
        <taxon>Bacillota</taxon>
        <taxon>Bacilli</taxon>
        <taxon>Lactobacillales</taxon>
        <taxon>Aerococcaceae</taxon>
        <taxon>Globicatella</taxon>
    </lineage>
</organism>
<protein>
    <submittedName>
        <fullName evidence="5">Carbohydrate ABC transporter substrate-binding protein, CUT1 family (TC 3.A.1.1.-)</fullName>
    </submittedName>
</protein>
<dbReference type="AlphaFoldDB" id="A0A1T4MHF5"/>
<dbReference type="Gene3D" id="3.40.190.10">
    <property type="entry name" value="Periplasmic binding protein-like II"/>
    <property type="match status" value="2"/>
</dbReference>
<keyword evidence="2" id="KW-0813">Transport</keyword>
<dbReference type="InterPro" id="IPR006059">
    <property type="entry name" value="SBP"/>
</dbReference>
<dbReference type="OrthoDB" id="9766758at2"/>
<evidence type="ECO:0000313" key="5">
    <source>
        <dbReference type="EMBL" id="SJZ66449.1"/>
    </source>
</evidence>
<evidence type="ECO:0000256" key="4">
    <source>
        <dbReference type="SAM" id="SignalP"/>
    </source>
</evidence>
<evidence type="ECO:0000256" key="3">
    <source>
        <dbReference type="ARBA" id="ARBA00022729"/>
    </source>
</evidence>
<dbReference type="EMBL" id="FUWO01000012">
    <property type="protein sequence ID" value="SJZ66449.1"/>
    <property type="molecule type" value="Genomic_DNA"/>
</dbReference>
<comment type="similarity">
    <text evidence="1">Belongs to the bacterial solute-binding protein 1 family.</text>
</comment>
<dbReference type="Proteomes" id="UP000189941">
    <property type="component" value="Unassembled WGS sequence"/>
</dbReference>
<dbReference type="STRING" id="1121925.SAMN02746011_01430"/>
<evidence type="ECO:0000256" key="1">
    <source>
        <dbReference type="ARBA" id="ARBA00008520"/>
    </source>
</evidence>
<accession>A0A1T4MHF5</accession>
<name>A0A1T4MHF5_9LACT</name>
<dbReference type="GO" id="GO:0042956">
    <property type="term" value="P:maltodextrin transmembrane transport"/>
    <property type="evidence" value="ECO:0007669"/>
    <property type="project" value="TreeGrafter"/>
</dbReference>
<dbReference type="GO" id="GO:0015768">
    <property type="term" value="P:maltose transport"/>
    <property type="evidence" value="ECO:0007669"/>
    <property type="project" value="TreeGrafter"/>
</dbReference>
<dbReference type="RefSeq" id="WP_078756163.1">
    <property type="nucleotide sequence ID" value="NZ_FUWO01000012.1"/>
</dbReference>
<dbReference type="PROSITE" id="PS51257">
    <property type="entry name" value="PROKAR_LIPOPROTEIN"/>
    <property type="match status" value="1"/>
</dbReference>
<dbReference type="PANTHER" id="PTHR30061">
    <property type="entry name" value="MALTOSE-BINDING PERIPLASMIC PROTEIN"/>
    <property type="match status" value="1"/>
</dbReference>
<gene>
    <name evidence="5" type="ORF">SAMN02746011_01430</name>
</gene>
<sequence>MKKISSLLLSSLVVLGLAGCGPKENDATVTSNDLSTTENSEPTELLVWEDQAKGVGIEDAIKKFEEENNVKITMVEKSYADHIEDLRLDGPAGTGPDVITIPSDQVGTAVTEGLLKELTVDDELKGIYTEAAMQSQTVDGKVYGLPKAVETQILFYNKDLISEEELPNTTDEWFEFSKNYSDGEKYGLLALWDTLYYAQGVMGGFGSYVFGEKDGELNPEDLGLANEGAIEGAEYIKKFYDEKVFPSGIIGEQGINVLDSLFTEGKAVAVISGPWNVEPYKEAGINYGVKELPMLPNGEHMGSFIGVKSYNVSSYTKHPELAEAFVKFIANEENSKVRYEKTKEVPAVLALAEDPSVQESEAAAAIALQSQYAELMPGITAMNSVWIPIDQALQTIATGKAEPKDALEQAVEQIANDIEATTQQ</sequence>
<feature type="chain" id="PRO_5039079361" evidence="4">
    <location>
        <begin position="19"/>
        <end position="424"/>
    </location>
</feature>
<proteinExistence type="inferred from homology"/>